<protein>
    <submittedName>
        <fullName evidence="1">Uncharacterized protein</fullName>
    </submittedName>
</protein>
<evidence type="ECO:0000313" key="1">
    <source>
        <dbReference type="EMBL" id="KLN60934.1"/>
    </source>
</evidence>
<name>A0A0H2MEJ0_9PROT</name>
<gene>
    <name evidence="1" type="ORF">WH96_10855</name>
</gene>
<reference evidence="1 2" key="1">
    <citation type="submission" date="2015-03" db="EMBL/GenBank/DDBJ databases">
        <title>Genome Sequence of Kiloniella spongiae MEBiC09566, isolated from a marine sponge.</title>
        <authorList>
            <person name="Shao Z."/>
            <person name="Wang L."/>
            <person name="Li X."/>
        </authorList>
    </citation>
    <scope>NUCLEOTIDE SEQUENCE [LARGE SCALE GENOMIC DNA]</scope>
    <source>
        <strain evidence="1 2">MEBiC09566</strain>
    </source>
</reference>
<organism evidence="1 2">
    <name type="scientific">Kiloniella spongiae</name>
    <dbReference type="NCBI Taxonomy" id="1489064"/>
    <lineage>
        <taxon>Bacteria</taxon>
        <taxon>Pseudomonadati</taxon>
        <taxon>Pseudomonadota</taxon>
        <taxon>Alphaproteobacteria</taxon>
        <taxon>Rhodospirillales</taxon>
        <taxon>Kiloniellaceae</taxon>
        <taxon>Kiloniella</taxon>
    </lineage>
</organism>
<keyword evidence="2" id="KW-1185">Reference proteome</keyword>
<dbReference type="EMBL" id="LAQL01000006">
    <property type="protein sequence ID" value="KLN60934.1"/>
    <property type="molecule type" value="Genomic_DNA"/>
</dbReference>
<sequence length="72" mass="8194">MKQTCLAVLEVILHCKKANGKRNCSKMSKNITFELIKLAICRLITQHAGELFSLTRIKGKRTNEIAYSIRES</sequence>
<accession>A0A0H2MEJ0</accession>
<proteinExistence type="predicted"/>
<dbReference type="Proteomes" id="UP000035444">
    <property type="component" value="Unassembled WGS sequence"/>
</dbReference>
<evidence type="ECO:0000313" key="2">
    <source>
        <dbReference type="Proteomes" id="UP000035444"/>
    </source>
</evidence>
<comment type="caution">
    <text evidence="1">The sequence shown here is derived from an EMBL/GenBank/DDBJ whole genome shotgun (WGS) entry which is preliminary data.</text>
</comment>
<dbReference type="AlphaFoldDB" id="A0A0H2MEJ0"/>